<feature type="transmembrane region" description="Helical" evidence="7">
    <location>
        <begin position="133"/>
        <end position="158"/>
    </location>
</feature>
<dbReference type="PANTHER" id="PTHR43163">
    <property type="entry name" value="DIPEPTIDE TRANSPORT SYSTEM PERMEASE PROTEIN DPPB-RELATED"/>
    <property type="match status" value="1"/>
</dbReference>
<organism evidence="9 10">
    <name type="scientific">Labrys okinawensis</name>
    <dbReference type="NCBI Taxonomy" id="346911"/>
    <lineage>
        <taxon>Bacteria</taxon>
        <taxon>Pseudomonadati</taxon>
        <taxon>Pseudomonadota</taxon>
        <taxon>Alphaproteobacteria</taxon>
        <taxon>Hyphomicrobiales</taxon>
        <taxon>Xanthobacteraceae</taxon>
        <taxon>Labrys</taxon>
    </lineage>
</organism>
<dbReference type="SUPFAM" id="SSF161098">
    <property type="entry name" value="MetI-like"/>
    <property type="match status" value="1"/>
</dbReference>
<sequence length="307" mass="33580">MLSFVLKRLASAIPTLFVIVTLSFFLMRQVPGGPFNLARPLPPQTMENLNRVYHLDDPVWQQYLSYIWNVLHGDFGPSYVYRDYTVSEIILQKLPYSLQLGSMALLLAVVGGILIGTIAALRQNSIVDVAVTAIGNIGITIPNFVIGPVLALVFGQILHWLPTGSWGDGSFSYLLLPMITLALPELATFARLMRGSMLEALHADHIRTAKAYGLPAKLTIIAHAMRAGILPIVTYLAPAAASLLTGSVVVEKVFGIPGVGKDFVEGALNRDYTLVMGTVVLVSVFIIVFNLIVDLIYAWLDPRVRHD</sequence>
<reference evidence="9 10" key="1">
    <citation type="submission" date="2018-02" db="EMBL/GenBank/DDBJ databases">
        <title>Whole genome sequencing of endophytic bacterium.</title>
        <authorList>
            <person name="Eedara R."/>
            <person name="Podile A.R."/>
        </authorList>
    </citation>
    <scope>NUCLEOTIDE SEQUENCE [LARGE SCALE GENOMIC DNA]</scope>
    <source>
        <strain evidence="9 10">RP1T</strain>
    </source>
</reference>
<evidence type="ECO:0000259" key="8">
    <source>
        <dbReference type="PROSITE" id="PS50928"/>
    </source>
</evidence>
<evidence type="ECO:0000313" key="10">
    <source>
        <dbReference type="Proteomes" id="UP000237682"/>
    </source>
</evidence>
<feature type="transmembrane region" description="Helical" evidence="7">
    <location>
        <begin position="232"/>
        <end position="254"/>
    </location>
</feature>
<dbReference type="CDD" id="cd06261">
    <property type="entry name" value="TM_PBP2"/>
    <property type="match status" value="1"/>
</dbReference>
<comment type="similarity">
    <text evidence="7">Belongs to the binding-protein-dependent transport system permease family.</text>
</comment>
<proteinExistence type="inferred from homology"/>
<feature type="transmembrane region" description="Helical" evidence="7">
    <location>
        <begin position="100"/>
        <end position="121"/>
    </location>
</feature>
<keyword evidence="2 7" id="KW-0813">Transport</keyword>
<feature type="transmembrane region" description="Helical" evidence="7">
    <location>
        <begin position="274"/>
        <end position="300"/>
    </location>
</feature>
<evidence type="ECO:0000256" key="2">
    <source>
        <dbReference type="ARBA" id="ARBA00022448"/>
    </source>
</evidence>
<evidence type="ECO:0000313" key="9">
    <source>
        <dbReference type="EMBL" id="PRH87962.1"/>
    </source>
</evidence>
<keyword evidence="10" id="KW-1185">Reference proteome</keyword>
<feature type="transmembrane region" description="Helical" evidence="7">
    <location>
        <begin position="170"/>
        <end position="190"/>
    </location>
</feature>
<protein>
    <submittedName>
        <fullName evidence="9">ABC transporter</fullName>
    </submittedName>
</protein>
<evidence type="ECO:0000256" key="5">
    <source>
        <dbReference type="ARBA" id="ARBA00022989"/>
    </source>
</evidence>
<evidence type="ECO:0000256" key="1">
    <source>
        <dbReference type="ARBA" id="ARBA00004651"/>
    </source>
</evidence>
<comment type="caution">
    <text evidence="9">The sequence shown here is derived from an EMBL/GenBank/DDBJ whole genome shotgun (WGS) entry which is preliminary data.</text>
</comment>
<keyword evidence="3" id="KW-1003">Cell membrane</keyword>
<keyword evidence="4 7" id="KW-0812">Transmembrane</keyword>
<name>A0A2S9QF47_9HYPH</name>
<feature type="transmembrane region" description="Helical" evidence="7">
    <location>
        <begin position="9"/>
        <end position="27"/>
    </location>
</feature>
<dbReference type="EMBL" id="PUEJ01000003">
    <property type="protein sequence ID" value="PRH87962.1"/>
    <property type="molecule type" value="Genomic_DNA"/>
</dbReference>
<feature type="domain" description="ABC transmembrane type-1" evidence="8">
    <location>
        <begin position="94"/>
        <end position="297"/>
    </location>
</feature>
<dbReference type="GO" id="GO:0055085">
    <property type="term" value="P:transmembrane transport"/>
    <property type="evidence" value="ECO:0007669"/>
    <property type="project" value="InterPro"/>
</dbReference>
<dbReference type="Pfam" id="PF00528">
    <property type="entry name" value="BPD_transp_1"/>
    <property type="match status" value="1"/>
</dbReference>
<dbReference type="PROSITE" id="PS50928">
    <property type="entry name" value="ABC_TM1"/>
    <property type="match status" value="1"/>
</dbReference>
<dbReference type="AlphaFoldDB" id="A0A2S9QF47"/>
<evidence type="ECO:0000256" key="4">
    <source>
        <dbReference type="ARBA" id="ARBA00022692"/>
    </source>
</evidence>
<dbReference type="Gene3D" id="1.10.3720.10">
    <property type="entry name" value="MetI-like"/>
    <property type="match status" value="1"/>
</dbReference>
<dbReference type="Pfam" id="PF19300">
    <property type="entry name" value="BPD_transp_1_N"/>
    <property type="match status" value="1"/>
</dbReference>
<evidence type="ECO:0000256" key="3">
    <source>
        <dbReference type="ARBA" id="ARBA00022475"/>
    </source>
</evidence>
<keyword evidence="5 7" id="KW-1133">Transmembrane helix</keyword>
<dbReference type="InterPro" id="IPR035906">
    <property type="entry name" value="MetI-like_sf"/>
</dbReference>
<dbReference type="InterPro" id="IPR045621">
    <property type="entry name" value="BPD_transp_1_N"/>
</dbReference>
<dbReference type="InterPro" id="IPR000515">
    <property type="entry name" value="MetI-like"/>
</dbReference>
<dbReference type="Proteomes" id="UP000237682">
    <property type="component" value="Unassembled WGS sequence"/>
</dbReference>
<evidence type="ECO:0000256" key="7">
    <source>
        <dbReference type="RuleBase" id="RU363032"/>
    </source>
</evidence>
<dbReference type="GO" id="GO:0005886">
    <property type="term" value="C:plasma membrane"/>
    <property type="evidence" value="ECO:0007669"/>
    <property type="project" value="UniProtKB-SubCell"/>
</dbReference>
<evidence type="ECO:0000256" key="6">
    <source>
        <dbReference type="ARBA" id="ARBA00023136"/>
    </source>
</evidence>
<keyword evidence="6 7" id="KW-0472">Membrane</keyword>
<accession>A0A2S9QF47</accession>
<dbReference type="PANTHER" id="PTHR43163:SF6">
    <property type="entry name" value="DIPEPTIDE TRANSPORT SYSTEM PERMEASE PROTEIN DPPB-RELATED"/>
    <property type="match status" value="1"/>
</dbReference>
<gene>
    <name evidence="9" type="ORF">C5L14_08630</name>
</gene>
<dbReference type="RefSeq" id="WP_105861630.1">
    <property type="nucleotide sequence ID" value="NZ_PUEJ01000003.1"/>
</dbReference>
<comment type="subcellular location">
    <subcellularLocation>
        <location evidence="1 7">Cell membrane</location>
        <topology evidence="1 7">Multi-pass membrane protein</topology>
    </subcellularLocation>
</comment>
<dbReference type="OrthoDB" id="9805855at2"/>